<dbReference type="PANTHER" id="PTHR33908:SF11">
    <property type="entry name" value="MEMBRANE PROTEIN"/>
    <property type="match status" value="1"/>
</dbReference>
<evidence type="ECO:0000259" key="9">
    <source>
        <dbReference type="Pfam" id="PF13231"/>
    </source>
</evidence>
<comment type="caution">
    <text evidence="10">The sequence shown here is derived from an EMBL/GenBank/DDBJ whole genome shotgun (WGS) entry which is preliminary data.</text>
</comment>
<proteinExistence type="predicted"/>
<keyword evidence="3" id="KW-0328">Glycosyltransferase</keyword>
<evidence type="ECO:0000256" key="7">
    <source>
        <dbReference type="ARBA" id="ARBA00023136"/>
    </source>
</evidence>
<accession>A0ABN2SIG7</accession>
<keyword evidence="7 8" id="KW-0472">Membrane</keyword>
<protein>
    <recommendedName>
        <fullName evidence="9">Glycosyltransferase RgtA/B/C/D-like domain-containing protein</fullName>
    </recommendedName>
</protein>
<gene>
    <name evidence="10" type="ORF">GCM10009777_20430</name>
</gene>
<keyword evidence="6 8" id="KW-1133">Transmembrane helix</keyword>
<sequence length="542" mass="59531">MMVIEREIGQPQTRREAHAEAALTRAPGRLRTWLSVTDNTTMLIVFAVALVIGAWNVNGAPTYQDDEGTYVAQAVAVQAGGLAPYTYWYDHPPFGWIQLAILGWIPQALGLGAGSDLAAMRYVSAFLFAITATLVFLVARRMLVRRPFAVLAAAIFVCSPLSLTLGRQVFLDTVGVPWILFAFYLAISPRVAMWHHVGAGISFAIGVLSKLTLAAFGPALLLAMLDRTRWRSRAFSIVGFLGVGGLVIMLFPLMAALRGELISGAGHVSLQDGLAYQFLSRSGSGWIWEVGSPRNDLLQSWLFLDGYLIIGGLIGAALCAFTRRTRWIPVAILCFALPVFVGQGYLPAMYIVSGLPFFALAIGSGIHLVWRMLRTVLRTYLPRLSIGGSVLVAAVIGTAVLFIPVEQWLTRGFPLLASTDENKDWRSTLEWVSDNVPRDEVIVVPYSMWQDVSKQGWDDPWQAIVLEKVDLDSQFDQEHPGGVDEIDWIVEGPTVSPNIDYLDLDMMRTALESSHVVAEFGAWKIREVDHASVPNPSTDEEG</sequence>
<comment type="subcellular location">
    <subcellularLocation>
        <location evidence="1">Cell membrane</location>
        <topology evidence="1">Multi-pass membrane protein</topology>
    </subcellularLocation>
</comment>
<feature type="transmembrane region" description="Helical" evidence="8">
    <location>
        <begin position="40"/>
        <end position="58"/>
    </location>
</feature>
<keyword evidence="5 8" id="KW-0812">Transmembrane</keyword>
<evidence type="ECO:0000256" key="5">
    <source>
        <dbReference type="ARBA" id="ARBA00022692"/>
    </source>
</evidence>
<dbReference type="RefSeq" id="WP_344061387.1">
    <property type="nucleotide sequence ID" value="NZ_BAAAOH010000001.1"/>
</dbReference>
<feature type="transmembrane region" description="Helical" evidence="8">
    <location>
        <begin position="234"/>
        <end position="257"/>
    </location>
</feature>
<evidence type="ECO:0000256" key="8">
    <source>
        <dbReference type="SAM" id="Phobius"/>
    </source>
</evidence>
<evidence type="ECO:0000256" key="4">
    <source>
        <dbReference type="ARBA" id="ARBA00022679"/>
    </source>
</evidence>
<dbReference type="EMBL" id="BAAAOH010000001">
    <property type="protein sequence ID" value="GAA1986267.1"/>
    <property type="molecule type" value="Genomic_DNA"/>
</dbReference>
<dbReference type="PANTHER" id="PTHR33908">
    <property type="entry name" value="MANNOSYLTRANSFERASE YKCB-RELATED"/>
    <property type="match status" value="1"/>
</dbReference>
<keyword evidence="11" id="KW-1185">Reference proteome</keyword>
<evidence type="ECO:0000256" key="3">
    <source>
        <dbReference type="ARBA" id="ARBA00022676"/>
    </source>
</evidence>
<evidence type="ECO:0000256" key="6">
    <source>
        <dbReference type="ARBA" id="ARBA00022989"/>
    </source>
</evidence>
<organism evidence="10 11">
    <name type="scientific">Microbacterium pumilum</name>
    <dbReference type="NCBI Taxonomy" id="344165"/>
    <lineage>
        <taxon>Bacteria</taxon>
        <taxon>Bacillati</taxon>
        <taxon>Actinomycetota</taxon>
        <taxon>Actinomycetes</taxon>
        <taxon>Micrococcales</taxon>
        <taxon>Microbacteriaceae</taxon>
        <taxon>Microbacterium</taxon>
    </lineage>
</organism>
<dbReference type="InterPro" id="IPR038731">
    <property type="entry name" value="RgtA/B/C-like"/>
</dbReference>
<keyword evidence="2" id="KW-1003">Cell membrane</keyword>
<dbReference type="InterPro" id="IPR050297">
    <property type="entry name" value="LipidA_mod_glycosyltrf_83"/>
</dbReference>
<dbReference type="Pfam" id="PF13231">
    <property type="entry name" value="PMT_2"/>
    <property type="match status" value="1"/>
</dbReference>
<name>A0ABN2SIG7_9MICO</name>
<evidence type="ECO:0000256" key="2">
    <source>
        <dbReference type="ARBA" id="ARBA00022475"/>
    </source>
</evidence>
<feature type="transmembrane region" description="Helical" evidence="8">
    <location>
        <begin position="327"/>
        <end position="345"/>
    </location>
</feature>
<feature type="transmembrane region" description="Helical" evidence="8">
    <location>
        <begin position="144"/>
        <end position="162"/>
    </location>
</feature>
<feature type="domain" description="Glycosyltransferase RgtA/B/C/D-like" evidence="9">
    <location>
        <begin position="113"/>
        <end position="251"/>
    </location>
</feature>
<evidence type="ECO:0000313" key="10">
    <source>
        <dbReference type="EMBL" id="GAA1986267.1"/>
    </source>
</evidence>
<feature type="transmembrane region" description="Helical" evidence="8">
    <location>
        <begin position="169"/>
        <end position="187"/>
    </location>
</feature>
<keyword evidence="4" id="KW-0808">Transferase</keyword>
<evidence type="ECO:0000313" key="11">
    <source>
        <dbReference type="Proteomes" id="UP001500326"/>
    </source>
</evidence>
<dbReference type="Proteomes" id="UP001500326">
    <property type="component" value="Unassembled WGS sequence"/>
</dbReference>
<feature type="transmembrane region" description="Helical" evidence="8">
    <location>
        <begin position="119"/>
        <end position="138"/>
    </location>
</feature>
<evidence type="ECO:0000256" key="1">
    <source>
        <dbReference type="ARBA" id="ARBA00004651"/>
    </source>
</evidence>
<feature type="transmembrane region" description="Helical" evidence="8">
    <location>
        <begin position="384"/>
        <end position="405"/>
    </location>
</feature>
<reference evidence="10 11" key="1">
    <citation type="journal article" date="2019" name="Int. J. Syst. Evol. Microbiol.">
        <title>The Global Catalogue of Microorganisms (GCM) 10K type strain sequencing project: providing services to taxonomists for standard genome sequencing and annotation.</title>
        <authorList>
            <consortium name="The Broad Institute Genomics Platform"/>
            <consortium name="The Broad Institute Genome Sequencing Center for Infectious Disease"/>
            <person name="Wu L."/>
            <person name="Ma J."/>
        </authorList>
    </citation>
    <scope>NUCLEOTIDE SEQUENCE [LARGE SCALE GENOMIC DNA]</scope>
    <source>
        <strain evidence="10 11">JCM 14902</strain>
    </source>
</reference>
<feature type="transmembrane region" description="Helical" evidence="8">
    <location>
        <begin position="351"/>
        <end position="372"/>
    </location>
</feature>
<feature type="transmembrane region" description="Helical" evidence="8">
    <location>
        <begin position="199"/>
        <end position="222"/>
    </location>
</feature>
<feature type="transmembrane region" description="Helical" evidence="8">
    <location>
        <begin position="301"/>
        <end position="320"/>
    </location>
</feature>
<feature type="transmembrane region" description="Helical" evidence="8">
    <location>
        <begin position="94"/>
        <end position="112"/>
    </location>
</feature>